<dbReference type="EMBL" id="AGBW02011923">
    <property type="protein sequence ID" value="OWR45920.1"/>
    <property type="molecule type" value="Genomic_DNA"/>
</dbReference>
<dbReference type="Proteomes" id="UP000007151">
    <property type="component" value="Unassembled WGS sequence"/>
</dbReference>
<feature type="region of interest" description="Disordered" evidence="1">
    <location>
        <begin position="1"/>
        <end position="88"/>
    </location>
</feature>
<dbReference type="KEGG" id="dpl:KGM_203500"/>
<accession>A0A212EWP0</accession>
<dbReference type="AlphaFoldDB" id="A0A212EWP0"/>
<sequence>MARGAGRGWRVEGERGGVTSPQRTRHLGEGERVTTTPLNVKVHGPAPAGEKIQDQWTRGVRGEGNGPGSARARATDGPASSAASAGEH</sequence>
<proteinExistence type="predicted"/>
<name>A0A212EWP0_DANPL</name>
<dbReference type="InParanoid" id="A0A212EWP0"/>
<gene>
    <name evidence="2" type="ORF">KGM_203500</name>
</gene>
<comment type="caution">
    <text evidence="2">The sequence shown here is derived from an EMBL/GenBank/DDBJ whole genome shotgun (WGS) entry which is preliminary data.</text>
</comment>
<evidence type="ECO:0000256" key="1">
    <source>
        <dbReference type="SAM" id="MobiDB-lite"/>
    </source>
</evidence>
<organism evidence="2 3">
    <name type="scientific">Danaus plexippus plexippus</name>
    <dbReference type="NCBI Taxonomy" id="278856"/>
    <lineage>
        <taxon>Eukaryota</taxon>
        <taxon>Metazoa</taxon>
        <taxon>Ecdysozoa</taxon>
        <taxon>Arthropoda</taxon>
        <taxon>Hexapoda</taxon>
        <taxon>Insecta</taxon>
        <taxon>Pterygota</taxon>
        <taxon>Neoptera</taxon>
        <taxon>Endopterygota</taxon>
        <taxon>Lepidoptera</taxon>
        <taxon>Glossata</taxon>
        <taxon>Ditrysia</taxon>
        <taxon>Papilionoidea</taxon>
        <taxon>Nymphalidae</taxon>
        <taxon>Danainae</taxon>
        <taxon>Danaini</taxon>
        <taxon>Danaina</taxon>
        <taxon>Danaus</taxon>
        <taxon>Danaus</taxon>
    </lineage>
</organism>
<evidence type="ECO:0000313" key="2">
    <source>
        <dbReference type="EMBL" id="OWR45920.1"/>
    </source>
</evidence>
<keyword evidence="3" id="KW-1185">Reference proteome</keyword>
<protein>
    <submittedName>
        <fullName evidence="2">Uncharacterized protein</fullName>
    </submittedName>
</protein>
<evidence type="ECO:0000313" key="3">
    <source>
        <dbReference type="Proteomes" id="UP000007151"/>
    </source>
</evidence>
<reference evidence="2 3" key="1">
    <citation type="journal article" date="2011" name="Cell">
        <title>The monarch butterfly genome yields insights into long-distance migration.</title>
        <authorList>
            <person name="Zhan S."/>
            <person name="Merlin C."/>
            <person name="Boore J.L."/>
            <person name="Reppert S.M."/>
        </authorList>
    </citation>
    <scope>NUCLEOTIDE SEQUENCE [LARGE SCALE GENOMIC DNA]</scope>
    <source>
        <strain evidence="2">F-2</strain>
    </source>
</reference>